<comment type="caution">
    <text evidence="1">The sequence shown here is derived from an EMBL/GenBank/DDBJ whole genome shotgun (WGS) entry which is preliminary data.</text>
</comment>
<evidence type="ECO:0000313" key="1">
    <source>
        <dbReference type="EMBL" id="KAI3715191.1"/>
    </source>
</evidence>
<accession>A0ACB9AZ27</accession>
<organism evidence="1 2">
    <name type="scientific">Arctium lappa</name>
    <name type="common">Greater burdock</name>
    <name type="synonym">Lappa major</name>
    <dbReference type="NCBI Taxonomy" id="4217"/>
    <lineage>
        <taxon>Eukaryota</taxon>
        <taxon>Viridiplantae</taxon>
        <taxon>Streptophyta</taxon>
        <taxon>Embryophyta</taxon>
        <taxon>Tracheophyta</taxon>
        <taxon>Spermatophyta</taxon>
        <taxon>Magnoliopsida</taxon>
        <taxon>eudicotyledons</taxon>
        <taxon>Gunneridae</taxon>
        <taxon>Pentapetalae</taxon>
        <taxon>asterids</taxon>
        <taxon>campanulids</taxon>
        <taxon>Asterales</taxon>
        <taxon>Asteraceae</taxon>
        <taxon>Carduoideae</taxon>
        <taxon>Cardueae</taxon>
        <taxon>Arctiinae</taxon>
        <taxon>Arctium</taxon>
    </lineage>
</organism>
<gene>
    <name evidence="1" type="ORF">L6452_22163</name>
</gene>
<reference evidence="2" key="1">
    <citation type="journal article" date="2022" name="Mol. Ecol. Resour.">
        <title>The genomes of chicory, endive, great burdock and yacon provide insights into Asteraceae palaeo-polyploidization history and plant inulin production.</title>
        <authorList>
            <person name="Fan W."/>
            <person name="Wang S."/>
            <person name="Wang H."/>
            <person name="Wang A."/>
            <person name="Jiang F."/>
            <person name="Liu H."/>
            <person name="Zhao H."/>
            <person name="Xu D."/>
            <person name="Zhang Y."/>
        </authorList>
    </citation>
    <scope>NUCLEOTIDE SEQUENCE [LARGE SCALE GENOMIC DNA]</scope>
    <source>
        <strain evidence="2">cv. Niubang</strain>
    </source>
</reference>
<name>A0ACB9AZ27_ARCLA</name>
<protein>
    <submittedName>
        <fullName evidence="1">Uncharacterized protein</fullName>
    </submittedName>
</protein>
<dbReference type="EMBL" id="CM042053">
    <property type="protein sequence ID" value="KAI3715191.1"/>
    <property type="molecule type" value="Genomic_DNA"/>
</dbReference>
<keyword evidence="2" id="KW-1185">Reference proteome</keyword>
<reference evidence="1 2" key="2">
    <citation type="journal article" date="2022" name="Mol. Ecol. Resour.">
        <title>The genomes of chicory, endive, great burdock and yacon provide insights into Asteraceae paleo-polyploidization history and plant inulin production.</title>
        <authorList>
            <person name="Fan W."/>
            <person name="Wang S."/>
            <person name="Wang H."/>
            <person name="Wang A."/>
            <person name="Jiang F."/>
            <person name="Liu H."/>
            <person name="Zhao H."/>
            <person name="Xu D."/>
            <person name="Zhang Y."/>
        </authorList>
    </citation>
    <scope>NUCLEOTIDE SEQUENCE [LARGE SCALE GENOMIC DNA]</scope>
    <source>
        <strain evidence="2">cv. Niubang</strain>
    </source>
</reference>
<dbReference type="Proteomes" id="UP001055879">
    <property type="component" value="Linkage Group LG07"/>
</dbReference>
<sequence>MELEKELKEKAKNKANSSQFYTYKPIKFIPEQKGKWKEINHSGPICAVSKKEKKMLWAKKKQVEKKVISQAKKKETVRNTCNIPSANSKKIQKKHVPTVLNEIKNSTSTSSCSINCNYIQLMIKLKNHFRDYGCSRHMTGDKKFLTSFKAKSGGAVTFVDNMQGQIKGYGELTRARTPQQKGVVERKNRTLIEATRTMLAVSDLPTKVLAEAVATTCFTQNRATIVIRFKKTSYELINYRKPNVKYFQVFRWRCYTLNDRESLGIFEKKADEEKFIGYSLASKAFRVFNLRTRTIQESINVSFDDTKSLDNRDVNPTTKNIFESPKLREYELNKIFEDFLDDDDDSEFIFKDVHIDVLEEPQITGTTLSGPSDVTPFAFLNIEPRRNQDKFKNKSSEVEDEQETSEETPETFVEETQEPASPSLECWELKKSSSMVNAASSDLLLLEDFKVNTAEYYYC</sequence>
<proteinExistence type="predicted"/>
<evidence type="ECO:0000313" key="2">
    <source>
        <dbReference type="Proteomes" id="UP001055879"/>
    </source>
</evidence>